<keyword evidence="2" id="KW-1185">Reference proteome</keyword>
<sequence length="47" mass="5832">MDRGLFGTFDYDTWLATEPDYYPHEEFYDEDEAYDSWMDDLLVRERL</sequence>
<dbReference type="EMBL" id="JBEPLO010000021">
    <property type="protein sequence ID" value="MET3558665.1"/>
    <property type="molecule type" value="Genomic_DNA"/>
</dbReference>
<reference evidence="1 2" key="1">
    <citation type="submission" date="2024-06" db="EMBL/GenBank/DDBJ databases">
        <title>Genomic Encyclopedia of Type Strains, Phase IV (KMG-IV): sequencing the most valuable type-strain genomes for metagenomic binning, comparative biology and taxonomic classification.</title>
        <authorList>
            <person name="Goeker M."/>
        </authorList>
    </citation>
    <scope>NUCLEOTIDE SEQUENCE [LARGE SCALE GENOMIC DNA]</scope>
    <source>
        <strain evidence="1 2">DSM 28303</strain>
    </source>
</reference>
<organism evidence="1 2">
    <name type="scientific">Streptococcus rupicaprae</name>
    <dbReference type="NCBI Taxonomy" id="759619"/>
    <lineage>
        <taxon>Bacteria</taxon>
        <taxon>Bacillati</taxon>
        <taxon>Bacillota</taxon>
        <taxon>Bacilli</taxon>
        <taxon>Lactobacillales</taxon>
        <taxon>Streptococcaceae</taxon>
        <taxon>Streptococcus</taxon>
    </lineage>
</organism>
<evidence type="ECO:0000313" key="1">
    <source>
        <dbReference type="EMBL" id="MET3558665.1"/>
    </source>
</evidence>
<accession>A0ABV2FJN3</accession>
<dbReference type="Proteomes" id="UP001549122">
    <property type="component" value="Unassembled WGS sequence"/>
</dbReference>
<dbReference type="RefSeq" id="WP_354365793.1">
    <property type="nucleotide sequence ID" value="NZ_JBEPLO010000021.1"/>
</dbReference>
<gene>
    <name evidence="1" type="ORF">ABID29_001791</name>
</gene>
<name>A0ABV2FJN3_9STRE</name>
<proteinExistence type="predicted"/>
<comment type="caution">
    <text evidence="1">The sequence shown here is derived from an EMBL/GenBank/DDBJ whole genome shotgun (WGS) entry which is preliminary data.</text>
</comment>
<evidence type="ECO:0000313" key="2">
    <source>
        <dbReference type="Proteomes" id="UP001549122"/>
    </source>
</evidence>
<protein>
    <submittedName>
        <fullName evidence="1">Uncharacterized protein</fullName>
    </submittedName>
</protein>